<dbReference type="OrthoDB" id="1720541at2759"/>
<reference evidence="2 3" key="1">
    <citation type="submission" date="2020-09" db="EMBL/GenBank/DDBJ databases">
        <title>De no assembly of potato wild relative species, Solanum commersonii.</title>
        <authorList>
            <person name="Cho K."/>
        </authorList>
    </citation>
    <scope>NUCLEOTIDE SEQUENCE [LARGE SCALE GENOMIC DNA]</scope>
    <source>
        <strain evidence="2">LZ3.2</strain>
        <tissue evidence="2">Leaf</tissue>
    </source>
</reference>
<dbReference type="Proteomes" id="UP000824120">
    <property type="component" value="Chromosome 10"/>
</dbReference>
<sequence length="121" mass="13210">MFARNKFSYHEYQEIEKVIEVTQTTGGIQIVVKSTFKEGINCPIVVNLSDERFINAREGNLGIVELGLAGNGERLMAAAMDGGGGDGARLMAAFLREKGEKREKREKENGKFGGKSVTVVT</sequence>
<dbReference type="EMBL" id="JACXVP010000010">
    <property type="protein sequence ID" value="KAG5579536.1"/>
    <property type="molecule type" value="Genomic_DNA"/>
</dbReference>
<proteinExistence type="predicted"/>
<dbReference type="Pfam" id="PF01107">
    <property type="entry name" value="MP"/>
    <property type="match status" value="1"/>
</dbReference>
<comment type="caution">
    <text evidence="2">The sequence shown here is derived from an EMBL/GenBank/DDBJ whole genome shotgun (WGS) entry which is preliminary data.</text>
</comment>
<evidence type="ECO:0000256" key="1">
    <source>
        <dbReference type="SAM" id="MobiDB-lite"/>
    </source>
</evidence>
<feature type="region of interest" description="Disordered" evidence="1">
    <location>
        <begin position="99"/>
        <end position="121"/>
    </location>
</feature>
<evidence type="ECO:0000313" key="2">
    <source>
        <dbReference type="EMBL" id="KAG5579536.1"/>
    </source>
</evidence>
<feature type="compositionally biased region" description="Basic and acidic residues" evidence="1">
    <location>
        <begin position="99"/>
        <end position="110"/>
    </location>
</feature>
<evidence type="ECO:0000313" key="3">
    <source>
        <dbReference type="Proteomes" id="UP000824120"/>
    </source>
</evidence>
<organism evidence="2 3">
    <name type="scientific">Solanum commersonii</name>
    <name type="common">Commerson's wild potato</name>
    <name type="synonym">Commerson's nightshade</name>
    <dbReference type="NCBI Taxonomy" id="4109"/>
    <lineage>
        <taxon>Eukaryota</taxon>
        <taxon>Viridiplantae</taxon>
        <taxon>Streptophyta</taxon>
        <taxon>Embryophyta</taxon>
        <taxon>Tracheophyta</taxon>
        <taxon>Spermatophyta</taxon>
        <taxon>Magnoliopsida</taxon>
        <taxon>eudicotyledons</taxon>
        <taxon>Gunneridae</taxon>
        <taxon>Pentapetalae</taxon>
        <taxon>asterids</taxon>
        <taxon>lamiids</taxon>
        <taxon>Solanales</taxon>
        <taxon>Solanaceae</taxon>
        <taxon>Solanoideae</taxon>
        <taxon>Solaneae</taxon>
        <taxon>Solanum</taxon>
    </lineage>
</organism>
<name>A0A9J5WX29_SOLCO</name>
<dbReference type="InterPro" id="IPR028919">
    <property type="entry name" value="Viral_movement"/>
</dbReference>
<keyword evidence="3" id="KW-1185">Reference proteome</keyword>
<dbReference type="AlphaFoldDB" id="A0A9J5WX29"/>
<accession>A0A9J5WX29</accession>
<protein>
    <submittedName>
        <fullName evidence="2">Uncharacterized protein</fullName>
    </submittedName>
</protein>
<gene>
    <name evidence="2" type="ORF">H5410_050163</name>
</gene>